<protein>
    <submittedName>
        <fullName evidence="3">Dihydrodipicolinate synthase family protein</fullName>
    </submittedName>
</protein>
<evidence type="ECO:0000256" key="1">
    <source>
        <dbReference type="ARBA" id="ARBA00023239"/>
    </source>
</evidence>
<feature type="binding site" evidence="2">
    <location>
        <position position="205"/>
    </location>
    <ligand>
        <name>pyruvate</name>
        <dbReference type="ChEBI" id="CHEBI:15361"/>
    </ligand>
</feature>
<dbReference type="PANTHER" id="PTHR12128">
    <property type="entry name" value="DIHYDRODIPICOLINATE SYNTHASE"/>
    <property type="match status" value="1"/>
</dbReference>
<dbReference type="Pfam" id="PF00701">
    <property type="entry name" value="DHDPS"/>
    <property type="match status" value="1"/>
</dbReference>
<accession>A0A7K4FNH4</accession>
<dbReference type="SMART" id="SM01130">
    <property type="entry name" value="DHDPS"/>
    <property type="match status" value="1"/>
</dbReference>
<dbReference type="PANTHER" id="PTHR12128:SF66">
    <property type="entry name" value="4-HYDROXY-2-OXOGLUTARATE ALDOLASE, MITOCHONDRIAL"/>
    <property type="match status" value="1"/>
</dbReference>
<comment type="caution">
    <text evidence="3">The sequence shown here is derived from an EMBL/GenBank/DDBJ whole genome shotgun (WGS) entry which is preliminary data.</text>
</comment>
<dbReference type="GO" id="GO:0008840">
    <property type="term" value="F:4-hydroxy-tetrahydrodipicolinate synthase activity"/>
    <property type="evidence" value="ECO:0007669"/>
    <property type="project" value="TreeGrafter"/>
</dbReference>
<proteinExistence type="predicted"/>
<evidence type="ECO:0000313" key="4">
    <source>
        <dbReference type="Proteomes" id="UP000546917"/>
    </source>
</evidence>
<keyword evidence="1" id="KW-0456">Lyase</keyword>
<dbReference type="InterPro" id="IPR002220">
    <property type="entry name" value="DapA-like"/>
</dbReference>
<organism evidence="3 4">
    <name type="scientific">Ferroplasma acidiphilum</name>
    <dbReference type="NCBI Taxonomy" id="74969"/>
    <lineage>
        <taxon>Archaea</taxon>
        <taxon>Methanobacteriati</taxon>
        <taxon>Thermoplasmatota</taxon>
        <taxon>Thermoplasmata</taxon>
        <taxon>Thermoplasmatales</taxon>
        <taxon>Ferroplasmaceae</taxon>
        <taxon>Ferroplasma</taxon>
    </lineage>
</organism>
<reference evidence="3 4" key="1">
    <citation type="submission" date="2020-05" db="EMBL/GenBank/DDBJ databases">
        <authorList>
            <person name="Zhang R."/>
        </authorList>
    </citation>
    <scope>NUCLEOTIDE SEQUENCE [LARGE SCALE GENOMIC DNA]</scope>
    <source>
        <strain evidence="3 4">DSM 28986</strain>
    </source>
</reference>
<dbReference type="RefSeq" id="WP_171481447.1">
    <property type="nucleotide sequence ID" value="NZ_CP133600.1"/>
</dbReference>
<dbReference type="EMBL" id="JABGBP010000120">
    <property type="protein sequence ID" value="NOL59938.1"/>
    <property type="molecule type" value="Genomic_DNA"/>
</dbReference>
<dbReference type="Proteomes" id="UP000546917">
    <property type="component" value="Unassembled WGS sequence"/>
</dbReference>
<evidence type="ECO:0000313" key="3">
    <source>
        <dbReference type="EMBL" id="NOL59938.1"/>
    </source>
</evidence>
<dbReference type="GO" id="GO:0008675">
    <property type="term" value="F:2-dehydro-3-deoxy-phosphogluconate aldolase activity"/>
    <property type="evidence" value="ECO:0007669"/>
    <property type="project" value="UniProtKB-ARBA"/>
</dbReference>
<sequence length="292" mass="32834">MKPIRGVIPAIPTIFKDNMEIDFDGIENCIEFAIKLGAGAIAPMLLGGEFYKLTFNEKIEIINNVSKFRKRIKIFAGVSEPATFAAKKLAEKAMDSGVSGIILMPPYYYPYGKLENSIIAKHFIDISNSIDIPVIIQDFGYRSNMPLKLLKTIAANNIAGIKTEGKGSARRIHLLHDHFPDISILGGYLGFDIVNELNNGSDGSITGLAFLDILSGIYEKYRSMDKTYIDDFSKIQELLGFEAENLKFFVQIEKKILYRRKIIKYTNVRSPEPEMPGPIDSKLNMILNKLWI</sequence>
<dbReference type="InterPro" id="IPR013785">
    <property type="entry name" value="Aldolase_TIM"/>
</dbReference>
<dbReference type="GeneID" id="84218013"/>
<dbReference type="AlphaFoldDB" id="A0A7K4FNH4"/>
<dbReference type="Gene3D" id="3.20.20.70">
    <property type="entry name" value="Aldolase class I"/>
    <property type="match status" value="1"/>
</dbReference>
<dbReference type="CDD" id="cd00408">
    <property type="entry name" value="DHDPS-like"/>
    <property type="match status" value="1"/>
</dbReference>
<dbReference type="PIRSF" id="PIRSF001365">
    <property type="entry name" value="DHDPS"/>
    <property type="match status" value="1"/>
</dbReference>
<name>A0A7K4FNH4_9ARCH</name>
<gene>
    <name evidence="3" type="ORF">HLB00_03710</name>
</gene>
<evidence type="ECO:0000256" key="2">
    <source>
        <dbReference type="PIRSR" id="PIRSR001365-2"/>
    </source>
</evidence>
<dbReference type="SUPFAM" id="SSF51569">
    <property type="entry name" value="Aldolase"/>
    <property type="match status" value="1"/>
</dbReference>